<comment type="catalytic activity">
    <reaction evidence="8 9">
        <text>GTP + H2O = GDP + phosphate + H(+)</text>
        <dbReference type="Rhea" id="RHEA:19669"/>
        <dbReference type="ChEBI" id="CHEBI:15377"/>
        <dbReference type="ChEBI" id="CHEBI:15378"/>
        <dbReference type="ChEBI" id="CHEBI:37565"/>
        <dbReference type="ChEBI" id="CHEBI:43474"/>
        <dbReference type="ChEBI" id="CHEBI:58189"/>
        <dbReference type="EC" id="3.6.5.4"/>
    </reaction>
</comment>
<dbReference type="SMART" id="SM00963">
    <property type="entry name" value="SRP54_N"/>
    <property type="match status" value="1"/>
</dbReference>
<dbReference type="SUPFAM" id="SSF47364">
    <property type="entry name" value="Domain of the SRP/SRP receptor G-proteins"/>
    <property type="match status" value="1"/>
</dbReference>
<feature type="domain" description="SRP54-type proteins GTP-binding" evidence="11">
    <location>
        <begin position="361"/>
        <end position="374"/>
    </location>
</feature>
<dbReference type="Pfam" id="PF00448">
    <property type="entry name" value="SRP54"/>
    <property type="match status" value="1"/>
</dbReference>
<feature type="region of interest" description="Disordered" evidence="10">
    <location>
        <begin position="30"/>
        <end position="56"/>
    </location>
</feature>
<dbReference type="InterPro" id="IPR003593">
    <property type="entry name" value="AAA+_ATPase"/>
</dbReference>
<dbReference type="Pfam" id="PF02881">
    <property type="entry name" value="SRP54_N"/>
    <property type="match status" value="1"/>
</dbReference>
<reference evidence="13 14" key="1">
    <citation type="submission" date="2019-10" db="EMBL/GenBank/DDBJ databases">
        <title>Genome Sequence of Micromonospora terminaliae DSM 101760.</title>
        <authorList>
            <person name="Guo L."/>
        </authorList>
    </citation>
    <scope>NUCLEOTIDE SEQUENCE [LARGE SCALE GENOMIC DNA]</scope>
    <source>
        <strain evidence="13 14">DSM 101760</strain>
    </source>
</reference>
<keyword evidence="3 9" id="KW-0547">Nucleotide-binding</keyword>
<evidence type="ECO:0000256" key="1">
    <source>
        <dbReference type="ARBA" id="ARBA00022475"/>
    </source>
</evidence>
<sequence>MKEYLLVALALLVALILGGLSLVVPRLRRRPEPPLPETEVDTRAEEDLAGPPVEAAESDLPTGVLVEPPVVEAPPLPTIEVPEPTAGRLVRLRSRLSRSQNVFGKGLLGLLSRDRLDEDTWEEIEDSLITADVGIDSTREIVDRLRERTRVLGTRSVDELRTLLAAELVNALDPTLDRSLKTAPKEGVPAVLLVVGVNGAGKTTTCGKIARVLIADGRTVLLGAADTFRAAAADQLETWGGRVGAETVRGPEAADPASVAFDAVKRGIDTKVDTVLVDTAGRLQNKIGLMDELGKVKRVVEKHGPIDETLLILDATTGQNGLEQARVFTEVVNVTGVVLTKLDGTAKGGIVIAVQRKLGIPVKLVGLGEGPDDLAPFDPAQFVDALLGNEPIARDA</sequence>
<evidence type="ECO:0000256" key="3">
    <source>
        <dbReference type="ARBA" id="ARBA00022741"/>
    </source>
</evidence>
<dbReference type="EMBL" id="CP045309">
    <property type="protein sequence ID" value="QGL45750.1"/>
    <property type="molecule type" value="Genomic_DNA"/>
</dbReference>
<feature type="binding site" evidence="9">
    <location>
        <begin position="340"/>
        <end position="343"/>
    </location>
    <ligand>
        <name>GTP</name>
        <dbReference type="ChEBI" id="CHEBI:37565"/>
    </ligand>
</feature>
<evidence type="ECO:0000256" key="10">
    <source>
        <dbReference type="SAM" id="MobiDB-lite"/>
    </source>
</evidence>
<dbReference type="Gene3D" id="3.40.50.300">
    <property type="entry name" value="P-loop containing nucleotide triphosphate hydrolases"/>
    <property type="match status" value="1"/>
</dbReference>
<keyword evidence="1 9" id="KW-1003">Cell membrane</keyword>
<evidence type="ECO:0000256" key="8">
    <source>
        <dbReference type="ARBA" id="ARBA00048027"/>
    </source>
</evidence>
<dbReference type="GO" id="GO:0003924">
    <property type="term" value="F:GTPase activity"/>
    <property type="evidence" value="ECO:0007669"/>
    <property type="project" value="UniProtKB-UniRule"/>
</dbReference>
<dbReference type="InterPro" id="IPR013822">
    <property type="entry name" value="Signal_recog_particl_SRP54_hlx"/>
</dbReference>
<dbReference type="PROSITE" id="PS00300">
    <property type="entry name" value="SRP54"/>
    <property type="match status" value="1"/>
</dbReference>
<feature type="binding site" evidence="9">
    <location>
        <begin position="196"/>
        <end position="203"/>
    </location>
    <ligand>
        <name>GTP</name>
        <dbReference type="ChEBI" id="CHEBI:37565"/>
    </ligand>
</feature>
<dbReference type="InterPro" id="IPR036225">
    <property type="entry name" value="SRP/SRP_N"/>
</dbReference>
<dbReference type="InterPro" id="IPR042101">
    <property type="entry name" value="SRP54_N_sf"/>
</dbReference>
<evidence type="ECO:0000256" key="6">
    <source>
        <dbReference type="ARBA" id="ARBA00023136"/>
    </source>
</evidence>
<dbReference type="FunFam" id="1.20.120.140:FF:000002">
    <property type="entry name" value="Signal recognition particle receptor FtsY"/>
    <property type="match status" value="1"/>
</dbReference>
<dbReference type="RefSeq" id="WP_154225155.1">
    <property type="nucleotide sequence ID" value="NZ_CP045309.1"/>
</dbReference>
<dbReference type="GO" id="GO:0005737">
    <property type="term" value="C:cytoplasm"/>
    <property type="evidence" value="ECO:0007669"/>
    <property type="project" value="UniProtKB-SubCell"/>
</dbReference>
<dbReference type="InterPro" id="IPR027417">
    <property type="entry name" value="P-loop_NTPase"/>
</dbReference>
<keyword evidence="6 9" id="KW-0472">Membrane</keyword>
<keyword evidence="4 9" id="KW-0378">Hydrolase</keyword>
<dbReference type="AlphaFoldDB" id="A0AAJ2ZFE7"/>
<dbReference type="PANTHER" id="PTHR43134:SF1">
    <property type="entry name" value="SIGNAL RECOGNITION PARTICLE RECEPTOR SUBUNIT ALPHA"/>
    <property type="match status" value="1"/>
</dbReference>
<comment type="function">
    <text evidence="9">Involved in targeting and insertion of nascent membrane proteins into the cytoplasmic membrane. Acts as a receptor for the complex formed by the signal recognition particle (SRP) and the ribosome-nascent chain (RNC).</text>
</comment>
<dbReference type="Gene3D" id="1.20.120.140">
    <property type="entry name" value="Signal recognition particle SRP54, nucleotide-binding domain"/>
    <property type="match status" value="1"/>
</dbReference>
<evidence type="ECO:0000313" key="14">
    <source>
        <dbReference type="Proteomes" id="UP000402241"/>
    </source>
</evidence>
<keyword evidence="14" id="KW-1185">Reference proteome</keyword>
<dbReference type="EC" id="3.6.5.4" evidence="9"/>
<dbReference type="NCBIfam" id="TIGR00064">
    <property type="entry name" value="ftsY"/>
    <property type="match status" value="1"/>
</dbReference>
<dbReference type="GO" id="GO:0006614">
    <property type="term" value="P:SRP-dependent cotranslational protein targeting to membrane"/>
    <property type="evidence" value="ECO:0007669"/>
    <property type="project" value="InterPro"/>
</dbReference>
<evidence type="ECO:0000313" key="12">
    <source>
        <dbReference type="EMBL" id="NES28526.1"/>
    </source>
</evidence>
<evidence type="ECO:0000256" key="9">
    <source>
        <dbReference type="HAMAP-Rule" id="MF_00920"/>
    </source>
</evidence>
<keyword evidence="7 9" id="KW-0675">Receptor</keyword>
<evidence type="ECO:0000256" key="2">
    <source>
        <dbReference type="ARBA" id="ARBA00022490"/>
    </source>
</evidence>
<dbReference type="HAMAP" id="MF_00920">
    <property type="entry name" value="FtsY"/>
    <property type="match status" value="1"/>
</dbReference>
<dbReference type="Proteomes" id="UP000402241">
    <property type="component" value="Chromosome"/>
</dbReference>
<accession>A0AAJ2ZFE7</accession>
<dbReference type="GO" id="GO:0005525">
    <property type="term" value="F:GTP binding"/>
    <property type="evidence" value="ECO:0007669"/>
    <property type="project" value="UniProtKB-UniRule"/>
</dbReference>
<dbReference type="PANTHER" id="PTHR43134">
    <property type="entry name" value="SIGNAL RECOGNITION PARTICLE RECEPTOR SUBUNIT ALPHA"/>
    <property type="match status" value="1"/>
</dbReference>
<comment type="similarity">
    <text evidence="9">Belongs to the GTP-binding SRP family. FtsY subfamily.</text>
</comment>
<dbReference type="FunFam" id="3.40.50.300:FF:000053">
    <property type="entry name" value="Signal recognition particle receptor FtsY"/>
    <property type="match status" value="1"/>
</dbReference>
<dbReference type="EMBL" id="JAAHBZ010000004">
    <property type="protein sequence ID" value="NES28526.1"/>
    <property type="molecule type" value="Genomic_DNA"/>
</dbReference>
<feature type="binding site" evidence="9">
    <location>
        <begin position="278"/>
        <end position="282"/>
    </location>
    <ligand>
        <name>GTP</name>
        <dbReference type="ChEBI" id="CHEBI:37565"/>
    </ligand>
</feature>
<dbReference type="GO" id="GO:0005047">
    <property type="term" value="F:signal recognition particle binding"/>
    <property type="evidence" value="ECO:0007669"/>
    <property type="project" value="TreeGrafter"/>
</dbReference>
<dbReference type="GO" id="GO:0005886">
    <property type="term" value="C:plasma membrane"/>
    <property type="evidence" value="ECO:0007669"/>
    <property type="project" value="UniProtKB-SubCell"/>
</dbReference>
<evidence type="ECO:0000256" key="4">
    <source>
        <dbReference type="ARBA" id="ARBA00022801"/>
    </source>
</evidence>
<keyword evidence="2 9" id="KW-0963">Cytoplasm</keyword>
<dbReference type="InterPro" id="IPR004390">
    <property type="entry name" value="SR_rcpt_FtsY"/>
</dbReference>
<comment type="subcellular location">
    <subcellularLocation>
        <location evidence="9">Cell membrane</location>
        <topology evidence="9">Peripheral membrane protein</topology>
        <orientation evidence="9">Cytoplasmic side</orientation>
    </subcellularLocation>
    <subcellularLocation>
        <location evidence="9">Cytoplasm</location>
    </subcellularLocation>
</comment>
<proteinExistence type="inferred from homology"/>
<organism evidence="12 15">
    <name type="scientific">Micromonospora terminaliae</name>
    <dbReference type="NCBI Taxonomy" id="1914461"/>
    <lineage>
        <taxon>Bacteria</taxon>
        <taxon>Bacillati</taxon>
        <taxon>Actinomycetota</taxon>
        <taxon>Actinomycetes</taxon>
        <taxon>Micromonosporales</taxon>
        <taxon>Micromonosporaceae</taxon>
        <taxon>Micromonospora</taxon>
    </lineage>
</organism>
<dbReference type="InterPro" id="IPR000897">
    <property type="entry name" value="SRP54_GTPase_dom"/>
</dbReference>
<evidence type="ECO:0000313" key="13">
    <source>
        <dbReference type="EMBL" id="QGL45750.1"/>
    </source>
</evidence>
<dbReference type="Proteomes" id="UP000477779">
    <property type="component" value="Unassembled WGS sequence"/>
</dbReference>
<gene>
    <name evidence="9 12" type="primary">ftsY</name>
    <name evidence="12" type="ORF">G3561_13345</name>
    <name evidence="13" type="ORF">GCE86_01020</name>
</gene>
<evidence type="ECO:0000259" key="11">
    <source>
        <dbReference type="PROSITE" id="PS00300"/>
    </source>
</evidence>
<protein>
    <recommendedName>
        <fullName evidence="9">Signal recognition particle receptor FtsY</fullName>
        <shortName evidence="9">SRP receptor</shortName>
        <ecNumber evidence="9">3.6.5.4</ecNumber>
    </recommendedName>
</protein>
<dbReference type="SMART" id="SM00382">
    <property type="entry name" value="AAA"/>
    <property type="match status" value="1"/>
</dbReference>
<comment type="subunit">
    <text evidence="9">Part of the signal recognition particle protein translocation system, which is composed of SRP and FtsY.</text>
</comment>
<evidence type="ECO:0000256" key="5">
    <source>
        <dbReference type="ARBA" id="ARBA00023134"/>
    </source>
</evidence>
<name>A0AAJ2ZFE7_9ACTN</name>
<evidence type="ECO:0000313" key="15">
    <source>
        <dbReference type="Proteomes" id="UP000477779"/>
    </source>
</evidence>
<keyword evidence="5 9" id="KW-0342">GTP-binding</keyword>
<dbReference type="SMART" id="SM00962">
    <property type="entry name" value="SRP54"/>
    <property type="match status" value="1"/>
</dbReference>
<reference evidence="12 15" key="2">
    <citation type="submission" date="2020-02" db="EMBL/GenBank/DDBJ databases">
        <title>WGS of Micromonospora spp. isolated from hot spring.</title>
        <authorList>
            <person name="Thawai C."/>
        </authorList>
    </citation>
    <scope>NUCLEOTIDE SEQUENCE [LARGE SCALE GENOMIC DNA]</scope>
    <source>
        <strain evidence="12 15">TMS7</strain>
    </source>
</reference>
<evidence type="ECO:0000256" key="7">
    <source>
        <dbReference type="ARBA" id="ARBA00023170"/>
    </source>
</evidence>
<dbReference type="SUPFAM" id="SSF52540">
    <property type="entry name" value="P-loop containing nucleoside triphosphate hydrolases"/>
    <property type="match status" value="1"/>
</dbReference>